<name>D2QGD6_SPILD</name>
<dbReference type="KEGG" id="sli:Slin_0680"/>
<gene>
    <name evidence="1" type="ordered locus">Slin_0680</name>
</gene>
<dbReference type="RefSeq" id="WP_012925295.1">
    <property type="nucleotide sequence ID" value="NC_013730.1"/>
</dbReference>
<dbReference type="STRING" id="504472.Slin_0680"/>
<dbReference type="HOGENOM" id="CLU_1721195_0_0_10"/>
<reference evidence="1 2" key="1">
    <citation type="journal article" date="2010" name="Stand. Genomic Sci.">
        <title>Complete genome sequence of Spirosoma linguale type strain (1).</title>
        <authorList>
            <person name="Lail K."/>
            <person name="Sikorski J."/>
            <person name="Saunders E."/>
            <person name="Lapidus A."/>
            <person name="Glavina Del Rio T."/>
            <person name="Copeland A."/>
            <person name="Tice H."/>
            <person name="Cheng J.-F."/>
            <person name="Lucas S."/>
            <person name="Nolan M."/>
            <person name="Bruce D."/>
            <person name="Goodwin L."/>
            <person name="Pitluck S."/>
            <person name="Ivanova N."/>
            <person name="Mavromatis K."/>
            <person name="Ovchinnikova G."/>
            <person name="Pati A."/>
            <person name="Chen A."/>
            <person name="Palaniappan K."/>
            <person name="Land M."/>
            <person name="Hauser L."/>
            <person name="Chang Y.-J."/>
            <person name="Jeffries C.D."/>
            <person name="Chain P."/>
            <person name="Brettin T."/>
            <person name="Detter J.C."/>
            <person name="Schuetze A."/>
            <person name="Rohde M."/>
            <person name="Tindall B.J."/>
            <person name="Goeker M."/>
            <person name="Bristow J."/>
            <person name="Eisen J.A."/>
            <person name="Markowitz V."/>
            <person name="Hugenholtz P."/>
            <person name="Kyrpides N.C."/>
            <person name="Klenk H.-P."/>
            <person name="Chen F."/>
        </authorList>
    </citation>
    <scope>NUCLEOTIDE SEQUENCE [LARGE SCALE GENOMIC DNA]</scope>
    <source>
        <strain evidence="2">ATCC 33905 / DSM 74 / LMG 10896 / Claus 1</strain>
    </source>
</reference>
<accession>D2QGD6</accession>
<protein>
    <submittedName>
        <fullName evidence="1">Uncharacterized protein</fullName>
    </submittedName>
</protein>
<dbReference type="AlphaFoldDB" id="D2QGD6"/>
<evidence type="ECO:0000313" key="2">
    <source>
        <dbReference type="Proteomes" id="UP000002028"/>
    </source>
</evidence>
<evidence type="ECO:0000313" key="1">
    <source>
        <dbReference type="EMBL" id="ADB36743.1"/>
    </source>
</evidence>
<keyword evidence="2" id="KW-1185">Reference proteome</keyword>
<organism evidence="1 2">
    <name type="scientific">Spirosoma linguale (strain ATCC 33905 / DSM 74 / LMG 10896 / Claus 1)</name>
    <dbReference type="NCBI Taxonomy" id="504472"/>
    <lineage>
        <taxon>Bacteria</taxon>
        <taxon>Pseudomonadati</taxon>
        <taxon>Bacteroidota</taxon>
        <taxon>Cytophagia</taxon>
        <taxon>Cytophagales</taxon>
        <taxon>Cytophagaceae</taxon>
        <taxon>Spirosoma</taxon>
    </lineage>
</organism>
<dbReference type="EMBL" id="CP001769">
    <property type="protein sequence ID" value="ADB36743.1"/>
    <property type="molecule type" value="Genomic_DNA"/>
</dbReference>
<proteinExistence type="predicted"/>
<dbReference type="Proteomes" id="UP000002028">
    <property type="component" value="Chromosome"/>
</dbReference>
<sequence>MIKQFVKRSQFQFVSLTDANIKSVNVEGDEAYITILNTNGNSASIRRQMGRDYAKALAANGATSIASTYTQEWEQLDFTLNKVPLDVPAIGSGYLQNQFATGTANQAAQVERIRNGNVGIKEVIELKANTTTYPLNILVETVHYVPTDTIAA</sequence>